<evidence type="ECO:0000313" key="4">
    <source>
        <dbReference type="Proteomes" id="UP001219518"/>
    </source>
</evidence>
<feature type="region of interest" description="Disordered" evidence="2">
    <location>
        <begin position="104"/>
        <end position="158"/>
    </location>
</feature>
<protein>
    <submittedName>
        <fullName evidence="3">BEN domain-containing protein 5</fullName>
    </submittedName>
</protein>
<evidence type="ECO:0000256" key="2">
    <source>
        <dbReference type="SAM" id="MobiDB-lite"/>
    </source>
</evidence>
<feature type="compositionally biased region" description="Basic and acidic residues" evidence="2">
    <location>
        <begin position="423"/>
        <end position="432"/>
    </location>
</feature>
<feature type="compositionally biased region" description="Basic residues" evidence="2">
    <location>
        <begin position="493"/>
        <end position="507"/>
    </location>
</feature>
<reference evidence="3" key="2">
    <citation type="journal article" date="2023" name="BMC Genomics">
        <title>Pest status, molecular evolution, and epigenetic factors derived from the genome assembly of Frankliniella fusca, a thysanopteran phytovirus vector.</title>
        <authorList>
            <person name="Catto M.A."/>
            <person name="Labadie P.E."/>
            <person name="Jacobson A.L."/>
            <person name="Kennedy G.G."/>
            <person name="Srinivasan R."/>
            <person name="Hunt B.G."/>
        </authorList>
    </citation>
    <scope>NUCLEOTIDE SEQUENCE</scope>
    <source>
        <strain evidence="3">PL_HMW_Pooled</strain>
    </source>
</reference>
<feature type="region of interest" description="Disordered" evidence="2">
    <location>
        <begin position="387"/>
        <end position="507"/>
    </location>
</feature>
<reference evidence="3" key="1">
    <citation type="submission" date="2021-07" db="EMBL/GenBank/DDBJ databases">
        <authorList>
            <person name="Catto M.A."/>
            <person name="Jacobson A."/>
            <person name="Kennedy G."/>
            <person name="Labadie P."/>
            <person name="Hunt B.G."/>
            <person name="Srinivasan R."/>
        </authorList>
    </citation>
    <scope>NUCLEOTIDE SEQUENCE</scope>
    <source>
        <strain evidence="3">PL_HMW_Pooled</strain>
        <tissue evidence="3">Head</tissue>
    </source>
</reference>
<feature type="coiled-coil region" evidence="1">
    <location>
        <begin position="281"/>
        <end position="335"/>
    </location>
</feature>
<accession>A0AAE1GYH2</accession>
<gene>
    <name evidence="3" type="ORF">KUF71_004426</name>
</gene>
<sequence>MKWAHLLVGTDRISCPISYFEDYVTDLKLGETYWLFWSPIEGETPTDCLRRQKKILRVTDEVVRKNNGTNPAGYYEGVLLAFEDSEEKLNLLIDSKRLRIPTTINRRQATKATGRKESQDPKEMSKASLKRLKKKASKSNSRTFNADTSAMADDNLLEPHCEAETVPLESDEDDDALKLKKRAASRNTDTSEEMNCSLERQKALTPSEIEGILNGSSEKNSVRTLRKRSIEKASINSESSVNFYQCKKKKEECVEEPNSSDEDTLMSEEDSNSDVPLSVHKDTLLKNKELKKARVRSAEKNKKLSSEMEDLKKKLREAEEQLRLERELSMKMEGQLLRDHLKKLSQPPSKEANPIHSNASKVLGDNTDNDFMTWADKIDSGELTGDMMFLQNEEMPGSASSEMSFRKDKSLKSSFTSTTITDSTKKSEEKGGSVKSTPTSTKTSPLDKIDKQKSGETSSVKKVDGEGKGEEKTPTAYKIQPSGGSSSSANSAKSKRDKLLQVKKSKKVSVRKVVKRALFVPQDWEGQDWVLTPEQEQSLFASVKKGQANDSRFVKKSSDLLWDREELNNRSARGLSGPKENEARPECTPLKKSYIHYLLEKRVEREGVSPQVKAQRATYEKCEDFLSSKISTVRRDLRIASQQMDTPDDESGSTSSSDD</sequence>
<name>A0AAE1GYH2_9NEOP</name>
<feature type="region of interest" description="Disordered" evidence="2">
    <location>
        <begin position="636"/>
        <end position="659"/>
    </location>
</feature>
<feature type="region of interest" description="Disordered" evidence="2">
    <location>
        <begin position="183"/>
        <end position="222"/>
    </location>
</feature>
<feature type="compositionally biased region" description="Acidic residues" evidence="2">
    <location>
        <begin position="253"/>
        <end position="272"/>
    </location>
</feature>
<keyword evidence="1" id="KW-0175">Coiled coil</keyword>
<feature type="compositionally biased region" description="Acidic residues" evidence="2">
    <location>
        <begin position="646"/>
        <end position="659"/>
    </location>
</feature>
<feature type="compositionally biased region" description="Low complexity" evidence="2">
    <location>
        <begin position="482"/>
        <end position="492"/>
    </location>
</feature>
<feature type="compositionally biased region" description="Basic and acidic residues" evidence="2">
    <location>
        <begin position="445"/>
        <end position="473"/>
    </location>
</feature>
<keyword evidence="4" id="KW-1185">Reference proteome</keyword>
<dbReference type="Proteomes" id="UP001219518">
    <property type="component" value="Unassembled WGS sequence"/>
</dbReference>
<evidence type="ECO:0000256" key="1">
    <source>
        <dbReference type="SAM" id="Coils"/>
    </source>
</evidence>
<feature type="compositionally biased region" description="Low complexity" evidence="2">
    <location>
        <begin position="412"/>
        <end position="422"/>
    </location>
</feature>
<evidence type="ECO:0000313" key="3">
    <source>
        <dbReference type="EMBL" id="KAK3911424.1"/>
    </source>
</evidence>
<dbReference type="EMBL" id="JAHWGI010000264">
    <property type="protein sequence ID" value="KAK3911424.1"/>
    <property type="molecule type" value="Genomic_DNA"/>
</dbReference>
<feature type="compositionally biased region" description="Basic and acidic residues" evidence="2">
    <location>
        <begin position="114"/>
        <end position="125"/>
    </location>
</feature>
<comment type="caution">
    <text evidence="3">The sequence shown here is derived from an EMBL/GenBank/DDBJ whole genome shotgun (WGS) entry which is preliminary data.</text>
</comment>
<feature type="compositionally biased region" description="Low complexity" evidence="2">
    <location>
        <begin position="433"/>
        <end position="444"/>
    </location>
</feature>
<feature type="compositionally biased region" description="Basic residues" evidence="2">
    <location>
        <begin position="128"/>
        <end position="137"/>
    </location>
</feature>
<proteinExistence type="predicted"/>
<feature type="region of interest" description="Disordered" evidence="2">
    <location>
        <begin position="252"/>
        <end position="276"/>
    </location>
</feature>
<feature type="region of interest" description="Disordered" evidence="2">
    <location>
        <begin position="343"/>
        <end position="365"/>
    </location>
</feature>
<organism evidence="3 4">
    <name type="scientific">Frankliniella fusca</name>
    <dbReference type="NCBI Taxonomy" id="407009"/>
    <lineage>
        <taxon>Eukaryota</taxon>
        <taxon>Metazoa</taxon>
        <taxon>Ecdysozoa</taxon>
        <taxon>Arthropoda</taxon>
        <taxon>Hexapoda</taxon>
        <taxon>Insecta</taxon>
        <taxon>Pterygota</taxon>
        <taxon>Neoptera</taxon>
        <taxon>Paraneoptera</taxon>
        <taxon>Thysanoptera</taxon>
        <taxon>Terebrantia</taxon>
        <taxon>Thripoidea</taxon>
        <taxon>Thripidae</taxon>
        <taxon>Frankliniella</taxon>
    </lineage>
</organism>
<dbReference type="AlphaFoldDB" id="A0AAE1GYH2"/>